<accession>A0A644YXZ7</accession>
<proteinExistence type="predicted"/>
<dbReference type="SUPFAM" id="SSF50969">
    <property type="entry name" value="YVTN repeat-like/Quinoprotein amine dehydrogenase"/>
    <property type="match status" value="1"/>
</dbReference>
<evidence type="ECO:0000313" key="1">
    <source>
        <dbReference type="EMBL" id="MPM33247.1"/>
    </source>
</evidence>
<dbReference type="Pfam" id="PF17170">
    <property type="entry name" value="DUF5128"/>
    <property type="match status" value="1"/>
</dbReference>
<reference evidence="1" key="1">
    <citation type="submission" date="2019-08" db="EMBL/GenBank/DDBJ databases">
        <authorList>
            <person name="Kucharzyk K."/>
            <person name="Murdoch R.W."/>
            <person name="Higgins S."/>
            <person name="Loffler F."/>
        </authorList>
    </citation>
    <scope>NUCLEOTIDE SEQUENCE</scope>
</reference>
<name>A0A644YXZ7_9ZZZZ</name>
<evidence type="ECO:0008006" key="2">
    <source>
        <dbReference type="Google" id="ProtNLM"/>
    </source>
</evidence>
<dbReference type="EMBL" id="VSSQ01006600">
    <property type="protein sequence ID" value="MPM33247.1"/>
    <property type="molecule type" value="Genomic_DNA"/>
</dbReference>
<gene>
    <name evidence="1" type="ORF">SDC9_79816</name>
</gene>
<organism evidence="1">
    <name type="scientific">bioreactor metagenome</name>
    <dbReference type="NCBI Taxonomy" id="1076179"/>
    <lineage>
        <taxon>unclassified sequences</taxon>
        <taxon>metagenomes</taxon>
        <taxon>ecological metagenomes</taxon>
    </lineage>
</organism>
<dbReference type="InterPro" id="IPR011044">
    <property type="entry name" value="Quino_amine_DH_bsu"/>
</dbReference>
<comment type="caution">
    <text evidence="1">The sequence shown here is derived from an EMBL/GenBank/DDBJ whole genome shotgun (WGS) entry which is preliminary data.</text>
</comment>
<sequence>MFVSCYSGKTNITGEQHQLNVSEENIDTTYFNDHFEIAEVVPLQTDETNLISDIKRLIRHKNQIILLSGNTRQIFIINSKGGVIEQRIHKAGNGPGESNVILDIGFDESSEQLLVYNDYSKLLFFDLQGNFLSETKVDDLYEEMTVVDGKVIFHNKLEGYSCYPLMIKVFNLKDKSWESFGEKDKIDFPIRNKGLQLVKSKNVWFTSPLNYSLFVFKDNQIDSLYQINVPNMSLSEDLIKQSVSNPPMFFEEVRNNNLIYSFHSIRETNNFLVLRSNQPGLFIVDKANNNVYWEKMVKENAFKFDLSSYYYPHDGDDGKIMFVFPPEIYTNYVKRLYDKRISAEQIKAIEMREEDNPVLVFYKEKDN</sequence>
<protein>
    <recommendedName>
        <fullName evidence="2">6-bladed beta-propeller</fullName>
    </recommendedName>
</protein>
<dbReference type="AlphaFoldDB" id="A0A644YXZ7"/>